<proteinExistence type="predicted"/>
<reference evidence="2 3" key="1">
    <citation type="submission" date="2022-11" db="EMBL/GenBank/DDBJ databases">
        <title>The characterization of three novel Bacteroidetes species and genomic analysis of their roles in tidal elemental geochemical cycles.</title>
        <authorList>
            <person name="Ma K.-J."/>
        </authorList>
    </citation>
    <scope>NUCLEOTIDE SEQUENCE [LARGE SCALE GENOMIC DNA]</scope>
    <source>
        <strain evidence="2 3">M82</strain>
    </source>
</reference>
<feature type="chain" id="PRO_5045681917" evidence="1">
    <location>
        <begin position="21"/>
        <end position="205"/>
    </location>
</feature>
<accession>A0ABT3RBB3</accession>
<dbReference type="Proteomes" id="UP001207228">
    <property type="component" value="Unassembled WGS sequence"/>
</dbReference>
<feature type="signal peptide" evidence="1">
    <location>
        <begin position="1"/>
        <end position="20"/>
    </location>
</feature>
<evidence type="ECO:0000313" key="2">
    <source>
        <dbReference type="EMBL" id="MCX2738673.1"/>
    </source>
</evidence>
<comment type="caution">
    <text evidence="2">The sequence shown here is derived from an EMBL/GenBank/DDBJ whole genome shotgun (WGS) entry which is preliminary data.</text>
</comment>
<sequence>MKIKLALMALLFGCFSCSSAQQQQPDFSFKDYKAVPATLATRQDSSIAFVNYILDDKYEEAEIIYPEMFKIDVSAFMNRGPGYEPYLGDVGEFVLDYKTSHDIMSLTVFLENKYNAHNNVYDMGLRASLRKDSTNVAAMLLLAKLRYENGIADDAYFIVQQMMKQEPENEKVRELHTWFQDNHEPIGSNLPSFDAFIKEEVYYRE</sequence>
<keyword evidence="3" id="KW-1185">Reference proteome</keyword>
<dbReference type="EMBL" id="JAPFQO010000001">
    <property type="protein sequence ID" value="MCX2738673.1"/>
    <property type="molecule type" value="Genomic_DNA"/>
</dbReference>
<gene>
    <name evidence="2" type="ORF">OO017_01840</name>
</gene>
<name>A0ABT3RBB3_9BACT</name>
<evidence type="ECO:0000256" key="1">
    <source>
        <dbReference type="SAM" id="SignalP"/>
    </source>
</evidence>
<keyword evidence="1" id="KW-0732">Signal</keyword>
<evidence type="ECO:0000313" key="3">
    <source>
        <dbReference type="Proteomes" id="UP001207228"/>
    </source>
</evidence>
<organism evidence="2 3">
    <name type="scientific">Pontibacter anaerobius</name>
    <dbReference type="NCBI Taxonomy" id="2993940"/>
    <lineage>
        <taxon>Bacteria</taxon>
        <taxon>Pseudomonadati</taxon>
        <taxon>Bacteroidota</taxon>
        <taxon>Cytophagia</taxon>
        <taxon>Cytophagales</taxon>
        <taxon>Hymenobacteraceae</taxon>
        <taxon>Pontibacter</taxon>
    </lineage>
</organism>
<dbReference type="RefSeq" id="WP_266050725.1">
    <property type="nucleotide sequence ID" value="NZ_JAPFQO010000001.1"/>
</dbReference>
<protein>
    <submittedName>
        <fullName evidence="2">Uncharacterized protein</fullName>
    </submittedName>
</protein>